<dbReference type="SMART" id="SM00346">
    <property type="entry name" value="HTH_ICLR"/>
    <property type="match status" value="1"/>
</dbReference>
<comment type="caution">
    <text evidence="6">The sequence shown here is derived from an EMBL/GenBank/DDBJ whole genome shotgun (WGS) entry which is preliminary data.</text>
</comment>
<keyword evidence="7" id="KW-1185">Reference proteome</keyword>
<evidence type="ECO:0000256" key="3">
    <source>
        <dbReference type="ARBA" id="ARBA00023163"/>
    </source>
</evidence>
<evidence type="ECO:0000256" key="1">
    <source>
        <dbReference type="ARBA" id="ARBA00023015"/>
    </source>
</evidence>
<gene>
    <name evidence="6" type="ORF">C7R54_10665</name>
</gene>
<dbReference type="InterPro" id="IPR036388">
    <property type="entry name" value="WH-like_DNA-bd_sf"/>
</dbReference>
<dbReference type="Proteomes" id="UP000290849">
    <property type="component" value="Unassembled WGS sequence"/>
</dbReference>
<dbReference type="InterPro" id="IPR029016">
    <property type="entry name" value="GAF-like_dom_sf"/>
</dbReference>
<evidence type="ECO:0008006" key="8">
    <source>
        <dbReference type="Google" id="ProtNLM"/>
    </source>
</evidence>
<dbReference type="GO" id="GO:0003700">
    <property type="term" value="F:DNA-binding transcription factor activity"/>
    <property type="evidence" value="ECO:0007669"/>
    <property type="project" value="TreeGrafter"/>
</dbReference>
<reference evidence="6 7" key="1">
    <citation type="journal article" date="2017" name="Int. J. Syst. Evol. Microbiol.">
        <title>Achromobacter aloeverae sp. nov., isolated from the root of Aloe vera (L.) Burm.f.</title>
        <authorList>
            <person name="Kuncharoen N."/>
            <person name="Muramatsu Y."/>
            <person name="Shibata C."/>
            <person name="Kamakura Y."/>
            <person name="Nakagawa Y."/>
            <person name="Tanasupawat S."/>
        </authorList>
    </citation>
    <scope>NUCLEOTIDE SEQUENCE [LARGE SCALE GENOMIC DNA]</scope>
    <source>
        <strain evidence="6 7">AVA-1</strain>
    </source>
</reference>
<feature type="domain" description="IclR-ED" evidence="5">
    <location>
        <begin position="68"/>
        <end position="245"/>
    </location>
</feature>
<dbReference type="RefSeq" id="WP_129150232.1">
    <property type="nucleotide sequence ID" value="NZ_JBHSDO010000013.1"/>
</dbReference>
<proteinExistence type="predicted"/>
<organism evidence="6 7">
    <name type="scientific">Achromobacter aloeverae</name>
    <dbReference type="NCBI Taxonomy" id="1750518"/>
    <lineage>
        <taxon>Bacteria</taxon>
        <taxon>Pseudomonadati</taxon>
        <taxon>Pseudomonadota</taxon>
        <taxon>Betaproteobacteria</taxon>
        <taxon>Burkholderiales</taxon>
        <taxon>Alcaligenaceae</taxon>
        <taxon>Achromobacter</taxon>
    </lineage>
</organism>
<dbReference type="PANTHER" id="PTHR30136">
    <property type="entry name" value="HELIX-TURN-HELIX TRANSCRIPTIONAL REGULATOR, ICLR FAMILY"/>
    <property type="match status" value="1"/>
</dbReference>
<dbReference type="AlphaFoldDB" id="A0A4Q1HMG4"/>
<evidence type="ECO:0000256" key="2">
    <source>
        <dbReference type="ARBA" id="ARBA00023125"/>
    </source>
</evidence>
<dbReference type="GO" id="GO:0003677">
    <property type="term" value="F:DNA binding"/>
    <property type="evidence" value="ECO:0007669"/>
    <property type="project" value="UniProtKB-KW"/>
</dbReference>
<evidence type="ECO:0000313" key="7">
    <source>
        <dbReference type="Proteomes" id="UP000290849"/>
    </source>
</evidence>
<dbReference type="SUPFAM" id="SSF55781">
    <property type="entry name" value="GAF domain-like"/>
    <property type="match status" value="1"/>
</dbReference>
<accession>A0A4Q1HMG4</accession>
<sequence length="245" mass="27591">MSADVKSAVRALQVFQLFSELKKPASLATVSQRLEMPKSSCQALLRTLEAHGYLANRDDTKDYYPTRKLYEEMRVIVEEDPFLKDLMPLLEELSEATGESVFLARRQDLMSHYLEIVQGRQALRFAGTAGERRPLYIGAAGLSLLGGMPKAERVALVNRMQFERFSPNTITNGAALLKQVEEGVKRGWFMSIGGYQLEVSSIGNFVWLNGQLYAIVIAAPTQRIERNQKTLSRLVMDLCARVTER</sequence>
<dbReference type="Gene3D" id="1.10.10.10">
    <property type="entry name" value="Winged helix-like DNA-binding domain superfamily/Winged helix DNA-binding domain"/>
    <property type="match status" value="1"/>
</dbReference>
<dbReference type="SUPFAM" id="SSF46785">
    <property type="entry name" value="Winged helix' DNA-binding domain"/>
    <property type="match status" value="1"/>
</dbReference>
<dbReference type="PROSITE" id="PS51078">
    <property type="entry name" value="ICLR_ED"/>
    <property type="match status" value="1"/>
</dbReference>
<dbReference type="InterPro" id="IPR050707">
    <property type="entry name" value="HTH_MetabolicPath_Reg"/>
</dbReference>
<keyword evidence="3" id="KW-0804">Transcription</keyword>
<keyword evidence="1" id="KW-0805">Transcription regulation</keyword>
<dbReference type="Pfam" id="PF09339">
    <property type="entry name" value="HTH_IclR"/>
    <property type="match status" value="1"/>
</dbReference>
<name>A0A4Q1HMG4_9BURK</name>
<keyword evidence="2" id="KW-0238">DNA-binding</keyword>
<protein>
    <recommendedName>
        <fullName evidence="8">IclR family transcriptional regulator</fullName>
    </recommendedName>
</protein>
<dbReference type="Pfam" id="PF01614">
    <property type="entry name" value="IclR_C"/>
    <property type="match status" value="1"/>
</dbReference>
<evidence type="ECO:0000259" key="5">
    <source>
        <dbReference type="PROSITE" id="PS51078"/>
    </source>
</evidence>
<feature type="domain" description="HTH iclR-type" evidence="4">
    <location>
        <begin position="5"/>
        <end position="67"/>
    </location>
</feature>
<dbReference type="EMBL" id="PYAL01000002">
    <property type="protein sequence ID" value="RXN91578.1"/>
    <property type="molecule type" value="Genomic_DNA"/>
</dbReference>
<evidence type="ECO:0000313" key="6">
    <source>
        <dbReference type="EMBL" id="RXN91578.1"/>
    </source>
</evidence>
<dbReference type="InterPro" id="IPR036390">
    <property type="entry name" value="WH_DNA-bd_sf"/>
</dbReference>
<dbReference type="Gene3D" id="3.30.450.40">
    <property type="match status" value="1"/>
</dbReference>
<dbReference type="InterPro" id="IPR014757">
    <property type="entry name" value="Tscrpt_reg_IclR_C"/>
</dbReference>
<dbReference type="PROSITE" id="PS51077">
    <property type="entry name" value="HTH_ICLR"/>
    <property type="match status" value="1"/>
</dbReference>
<dbReference type="InterPro" id="IPR005471">
    <property type="entry name" value="Tscrpt_reg_IclR_N"/>
</dbReference>
<evidence type="ECO:0000259" key="4">
    <source>
        <dbReference type="PROSITE" id="PS51077"/>
    </source>
</evidence>
<dbReference type="OrthoDB" id="8858707at2"/>
<dbReference type="GO" id="GO:0045892">
    <property type="term" value="P:negative regulation of DNA-templated transcription"/>
    <property type="evidence" value="ECO:0007669"/>
    <property type="project" value="TreeGrafter"/>
</dbReference>
<dbReference type="PANTHER" id="PTHR30136:SF35">
    <property type="entry name" value="HTH-TYPE TRANSCRIPTIONAL REGULATOR RV1719"/>
    <property type="match status" value="1"/>
</dbReference>